<name>A0A0E9R5T2_ANGAN</name>
<dbReference type="EMBL" id="GBXM01084772">
    <property type="protein sequence ID" value="JAH23805.1"/>
    <property type="molecule type" value="Transcribed_RNA"/>
</dbReference>
<organism evidence="1">
    <name type="scientific">Anguilla anguilla</name>
    <name type="common">European freshwater eel</name>
    <name type="synonym">Muraena anguilla</name>
    <dbReference type="NCBI Taxonomy" id="7936"/>
    <lineage>
        <taxon>Eukaryota</taxon>
        <taxon>Metazoa</taxon>
        <taxon>Chordata</taxon>
        <taxon>Craniata</taxon>
        <taxon>Vertebrata</taxon>
        <taxon>Euteleostomi</taxon>
        <taxon>Actinopterygii</taxon>
        <taxon>Neopterygii</taxon>
        <taxon>Teleostei</taxon>
        <taxon>Anguilliformes</taxon>
        <taxon>Anguillidae</taxon>
        <taxon>Anguilla</taxon>
    </lineage>
</organism>
<sequence>MNNKQTNILSYLDHCYILFGQQQQSVLYCGSKTAMIP</sequence>
<proteinExistence type="predicted"/>
<dbReference type="AlphaFoldDB" id="A0A0E9R5T2"/>
<accession>A0A0E9R5T2</accession>
<reference evidence="1" key="1">
    <citation type="submission" date="2014-11" db="EMBL/GenBank/DDBJ databases">
        <authorList>
            <person name="Amaro Gonzalez C."/>
        </authorList>
    </citation>
    <scope>NUCLEOTIDE SEQUENCE</scope>
</reference>
<reference evidence="1" key="2">
    <citation type="journal article" date="2015" name="Fish Shellfish Immunol.">
        <title>Early steps in the European eel (Anguilla anguilla)-Vibrio vulnificus interaction in the gills: Role of the RtxA13 toxin.</title>
        <authorList>
            <person name="Callol A."/>
            <person name="Pajuelo D."/>
            <person name="Ebbesson L."/>
            <person name="Teles M."/>
            <person name="MacKenzie S."/>
            <person name="Amaro C."/>
        </authorList>
    </citation>
    <scope>NUCLEOTIDE SEQUENCE</scope>
</reference>
<protein>
    <submittedName>
        <fullName evidence="1">Uncharacterized protein</fullName>
    </submittedName>
</protein>
<evidence type="ECO:0000313" key="1">
    <source>
        <dbReference type="EMBL" id="JAH23805.1"/>
    </source>
</evidence>